<dbReference type="EMBL" id="JAEMGP010000003">
    <property type="protein sequence ID" value="KAG5211828.1"/>
    <property type="molecule type" value="Genomic_DNA"/>
</dbReference>
<accession>A0A836ACP7</accession>
<dbReference type="InterPro" id="IPR033757">
    <property type="entry name" value="WTAP"/>
</dbReference>
<comment type="similarity">
    <text evidence="2">Belongs to the fl(2)d family.</text>
</comment>
<dbReference type="Pfam" id="PF17098">
    <property type="entry name" value="Wtap"/>
    <property type="match status" value="1"/>
</dbReference>
<evidence type="ECO:0000256" key="5">
    <source>
        <dbReference type="ARBA" id="ARBA00023187"/>
    </source>
</evidence>
<dbReference type="GO" id="GO:0016556">
    <property type="term" value="P:mRNA modification"/>
    <property type="evidence" value="ECO:0007669"/>
    <property type="project" value="InterPro"/>
</dbReference>
<dbReference type="PANTHER" id="PTHR15217">
    <property type="entry name" value="WILMS' TUMOR 1-ASSOCIATING PROTEIN"/>
    <property type="match status" value="1"/>
</dbReference>
<keyword evidence="10" id="KW-0175">Coiled coil</keyword>
<organism evidence="11 12">
    <name type="scientific">Ovis aries</name>
    <name type="common">Sheep</name>
    <dbReference type="NCBI Taxonomy" id="9940"/>
    <lineage>
        <taxon>Eukaryota</taxon>
        <taxon>Metazoa</taxon>
        <taxon>Chordata</taxon>
        <taxon>Craniata</taxon>
        <taxon>Vertebrata</taxon>
        <taxon>Euteleostomi</taxon>
        <taxon>Mammalia</taxon>
        <taxon>Eutheria</taxon>
        <taxon>Laurasiatheria</taxon>
        <taxon>Artiodactyla</taxon>
        <taxon>Ruminantia</taxon>
        <taxon>Pecora</taxon>
        <taxon>Bovidae</taxon>
        <taxon>Caprinae</taxon>
        <taxon>Ovis</taxon>
    </lineage>
</organism>
<evidence type="ECO:0000256" key="4">
    <source>
        <dbReference type="ARBA" id="ARBA00022664"/>
    </source>
</evidence>
<feature type="coiled-coil region" evidence="10">
    <location>
        <begin position="31"/>
        <end position="61"/>
    </location>
</feature>
<reference evidence="11 12" key="1">
    <citation type="submission" date="2020-12" db="EMBL/GenBank/DDBJ databases">
        <title>De novo assembly of Tibetan sheep genome.</title>
        <authorList>
            <person name="Li X."/>
        </authorList>
    </citation>
    <scope>NUCLEOTIDE SEQUENCE [LARGE SCALE GENOMIC DNA]</scope>
    <source>
        <tissue evidence="11">Heart</tissue>
    </source>
</reference>
<evidence type="ECO:0000256" key="9">
    <source>
        <dbReference type="ARBA" id="ARBA00033097"/>
    </source>
</evidence>
<evidence type="ECO:0000313" key="12">
    <source>
        <dbReference type="Proteomes" id="UP000664991"/>
    </source>
</evidence>
<protein>
    <recommendedName>
        <fullName evidence="3">Pre-mRNA-splicing regulator WTAP</fullName>
    </recommendedName>
    <alternativeName>
        <fullName evidence="9">Female-lethal(2)D homolog</fullName>
    </alternativeName>
    <alternativeName>
        <fullName evidence="8">WT1-associated protein</fullName>
    </alternativeName>
    <alternativeName>
        <fullName evidence="7">Wilms tumor 1-associating protein</fullName>
    </alternativeName>
</protein>
<dbReference type="PANTHER" id="PTHR15217:SF3">
    <property type="entry name" value="PRE-MRNA-SPLICING REGULATOR WTAP"/>
    <property type="match status" value="1"/>
</dbReference>
<dbReference type="GO" id="GO:0000381">
    <property type="term" value="P:regulation of alternative mRNA splicing, via spliceosome"/>
    <property type="evidence" value="ECO:0007669"/>
    <property type="project" value="InterPro"/>
</dbReference>
<evidence type="ECO:0000256" key="7">
    <source>
        <dbReference type="ARBA" id="ARBA00032336"/>
    </source>
</evidence>
<evidence type="ECO:0000256" key="2">
    <source>
        <dbReference type="ARBA" id="ARBA00010313"/>
    </source>
</evidence>
<evidence type="ECO:0000256" key="8">
    <source>
        <dbReference type="ARBA" id="ARBA00032703"/>
    </source>
</evidence>
<sequence>MQECTTQIQYLKQVQQPSVAQLRSTVEPAINLSLLKMKSELEQTKDKLEQAQNELSAWKFTPDRGLMASDYSEEVATSEKFPF</sequence>
<keyword evidence="4" id="KW-0507">mRNA processing</keyword>
<dbReference type="GO" id="GO:0006397">
    <property type="term" value="P:mRNA processing"/>
    <property type="evidence" value="ECO:0007669"/>
    <property type="project" value="UniProtKB-KW"/>
</dbReference>
<comment type="caution">
    <text evidence="11">The sequence shown here is derived from an EMBL/GenBank/DDBJ whole genome shotgun (WGS) entry which is preliminary data.</text>
</comment>
<dbReference type="GO" id="GO:0008380">
    <property type="term" value="P:RNA splicing"/>
    <property type="evidence" value="ECO:0007669"/>
    <property type="project" value="UniProtKB-KW"/>
</dbReference>
<dbReference type="GO" id="GO:0005634">
    <property type="term" value="C:nucleus"/>
    <property type="evidence" value="ECO:0007669"/>
    <property type="project" value="UniProtKB-SubCell"/>
</dbReference>
<comment type="subcellular location">
    <subcellularLocation>
        <location evidence="1">Nucleus</location>
    </subcellularLocation>
</comment>
<evidence type="ECO:0000313" key="11">
    <source>
        <dbReference type="EMBL" id="KAG5211828.1"/>
    </source>
</evidence>
<evidence type="ECO:0000256" key="3">
    <source>
        <dbReference type="ARBA" id="ARBA00017540"/>
    </source>
</evidence>
<gene>
    <name evidence="11" type="ORF">JEQ12_014257</name>
</gene>
<keyword evidence="6" id="KW-0539">Nucleus</keyword>
<evidence type="ECO:0000256" key="1">
    <source>
        <dbReference type="ARBA" id="ARBA00004123"/>
    </source>
</evidence>
<proteinExistence type="inferred from homology"/>
<evidence type="ECO:0000256" key="10">
    <source>
        <dbReference type="SAM" id="Coils"/>
    </source>
</evidence>
<dbReference type="AlphaFoldDB" id="A0A836ACP7"/>
<keyword evidence="5" id="KW-0508">mRNA splicing</keyword>
<name>A0A836ACP7_SHEEP</name>
<evidence type="ECO:0000256" key="6">
    <source>
        <dbReference type="ARBA" id="ARBA00023242"/>
    </source>
</evidence>
<dbReference type="Proteomes" id="UP000664991">
    <property type="component" value="Unassembled WGS sequence"/>
</dbReference>